<dbReference type="GO" id="GO:0006508">
    <property type="term" value="P:proteolysis"/>
    <property type="evidence" value="ECO:0007669"/>
    <property type="project" value="InterPro"/>
</dbReference>
<dbReference type="InterPro" id="IPR013595">
    <property type="entry name" value="Pept_S33_TAP-like_C"/>
</dbReference>
<dbReference type="InterPro" id="IPR000073">
    <property type="entry name" value="AB_hydrolase_1"/>
</dbReference>
<organism evidence="4 5">
    <name type="scientific">Candidatus Contendobacter odensis Run_B_J11</name>
    <dbReference type="NCBI Taxonomy" id="1400861"/>
    <lineage>
        <taxon>Bacteria</taxon>
        <taxon>Pseudomonadati</taxon>
        <taxon>Pseudomonadota</taxon>
        <taxon>Gammaproteobacteria</taxon>
        <taxon>Candidatus Competibacteraceae</taxon>
        <taxon>Candidatus Contendibacter</taxon>
    </lineage>
</organism>
<dbReference type="GO" id="GO:0005737">
    <property type="term" value="C:cytoplasm"/>
    <property type="evidence" value="ECO:0007669"/>
    <property type="project" value="InterPro"/>
</dbReference>
<sequence>MNYHQILALIAVLTGNAGDDFATLKSGGADPKAPIAQILCPRPLPANEIEGKTVFCGTVQVPEDNSKPDGKKITLKFSILKSWSQYPEPDPLVYLQGGPGGSAINQIPLIAGTFDPFRKTRDVVFWDQRSAGLSGQSVKCFNALAVNAAKIAKKEHTTTDITGANKDSNTISDCLKEIEAAGIDIAKYNTFENAKDVRTITRALGYPTYNLYGISYGTKLALETMRVAPEGIRSVIIDGVAPPWVKLYETLTLKIGEAIENVVVQCKADETCNKTYPDLDKVIIETLKMAKQGKVIHQGKPVTPETIFRPFDERNGKYGNLSMTPYIPAFIYELHRGKEMPTVDMLVGRDFVMPTPGDDDVAAASAKLPKQQRALIDTLADNAAIAQRVDRSNLNVMEELRDALDASANYGPVAALFDQELEKALIAEKARDASKTGKIVADYVALQNTEASKENLSAFVKAHTTGEASTRLLALIEGMSAAELSGSFAIIQRDTAASETAFFNDMYLYNYACQEDIPYNSFEGYQKFTASQKYPYIGDAYDPLAKNFFGSCIPFKPQPRENWQTPVVSDIPTLSIGGLYDTQTPASWAQVAIEKMTNAQAFLIPEAGHGSLAYQSCVADMGVAFINNPQRKLSNACPKSIKINWHIPDWAKAAK</sequence>
<keyword evidence="4" id="KW-0378">Hydrolase</keyword>
<feature type="domain" description="Peptidase S33 tripeptidyl aminopeptidase-like C-terminal" evidence="3">
    <location>
        <begin position="554"/>
        <end position="632"/>
    </location>
</feature>
<gene>
    <name evidence="4" type="ORF">BN874_130050</name>
</gene>
<feature type="domain" description="AB hydrolase-1" evidence="2">
    <location>
        <begin position="91"/>
        <end position="246"/>
    </location>
</feature>
<dbReference type="PANTHER" id="PTHR43722">
    <property type="entry name" value="PROLINE IMINOPEPTIDASE"/>
    <property type="match status" value="1"/>
</dbReference>
<dbReference type="GO" id="GO:0004177">
    <property type="term" value="F:aminopeptidase activity"/>
    <property type="evidence" value="ECO:0007669"/>
    <property type="project" value="UniProtKB-EC"/>
</dbReference>
<dbReference type="OrthoDB" id="4510475at2"/>
<accession>A0A7U7G8W2</accession>
<dbReference type="Gene3D" id="3.40.50.1820">
    <property type="entry name" value="alpha/beta hydrolase"/>
    <property type="match status" value="2"/>
</dbReference>
<dbReference type="PANTHER" id="PTHR43722:SF1">
    <property type="entry name" value="PROLINE IMINOPEPTIDASE"/>
    <property type="match status" value="1"/>
</dbReference>
<dbReference type="EMBL" id="CBTK010000035">
    <property type="protein sequence ID" value="CDH43725.1"/>
    <property type="molecule type" value="Genomic_DNA"/>
</dbReference>
<evidence type="ECO:0000259" key="2">
    <source>
        <dbReference type="Pfam" id="PF00561"/>
    </source>
</evidence>
<dbReference type="AlphaFoldDB" id="A0A7U7G8W2"/>
<dbReference type="SUPFAM" id="SSF53474">
    <property type="entry name" value="alpha/beta-Hydrolases"/>
    <property type="match status" value="1"/>
</dbReference>
<dbReference type="RefSeq" id="WP_034430788.1">
    <property type="nucleotide sequence ID" value="NZ_CBTK010000035.1"/>
</dbReference>
<evidence type="ECO:0000313" key="4">
    <source>
        <dbReference type="EMBL" id="CDH43725.1"/>
    </source>
</evidence>
<evidence type="ECO:0000259" key="3">
    <source>
        <dbReference type="Pfam" id="PF08386"/>
    </source>
</evidence>
<dbReference type="Proteomes" id="UP000019184">
    <property type="component" value="Unassembled WGS sequence"/>
</dbReference>
<dbReference type="Pfam" id="PF00561">
    <property type="entry name" value="Abhydrolase_1"/>
    <property type="match status" value="1"/>
</dbReference>
<dbReference type="Pfam" id="PF08386">
    <property type="entry name" value="Abhydrolase_4"/>
    <property type="match status" value="1"/>
</dbReference>
<name>A0A7U7G8W2_9GAMM</name>
<evidence type="ECO:0000256" key="1">
    <source>
        <dbReference type="ARBA" id="ARBA00021843"/>
    </source>
</evidence>
<keyword evidence="5" id="KW-1185">Reference proteome</keyword>
<proteinExistence type="predicted"/>
<comment type="caution">
    <text evidence="4">The sequence shown here is derived from an EMBL/GenBank/DDBJ whole genome shotgun (WGS) entry which is preliminary data.</text>
</comment>
<reference evidence="4 5" key="1">
    <citation type="journal article" date="2014" name="ISME J.">
        <title>Candidatus Competibacter-lineage genomes retrieved from metagenomes reveal functional metabolic diversity.</title>
        <authorList>
            <person name="McIlroy S.J."/>
            <person name="Albertsen M."/>
            <person name="Andresen E.K."/>
            <person name="Saunders A.M."/>
            <person name="Kristiansen R."/>
            <person name="Stokholm-Bjerregaard M."/>
            <person name="Nielsen K.L."/>
            <person name="Nielsen P.H."/>
        </authorList>
    </citation>
    <scope>NUCLEOTIDE SEQUENCE [LARGE SCALE GENOMIC DNA]</scope>
    <source>
        <strain evidence="4 5">Run_B_J11</strain>
    </source>
</reference>
<evidence type="ECO:0000313" key="5">
    <source>
        <dbReference type="Proteomes" id="UP000019184"/>
    </source>
</evidence>
<dbReference type="InterPro" id="IPR005944">
    <property type="entry name" value="Pro_iminopeptidase"/>
</dbReference>
<dbReference type="InterPro" id="IPR029058">
    <property type="entry name" value="AB_hydrolase_fold"/>
</dbReference>
<protein>
    <recommendedName>
        <fullName evidence="1">Proline iminopeptidase</fullName>
    </recommendedName>
</protein>